<dbReference type="RefSeq" id="WP_183456650.1">
    <property type="nucleotide sequence ID" value="NZ_JACHWZ010000002.1"/>
</dbReference>
<dbReference type="EMBL" id="JACHWZ010000002">
    <property type="protein sequence ID" value="MBB3059870.1"/>
    <property type="molecule type" value="Genomic_DNA"/>
</dbReference>
<evidence type="ECO:0000256" key="1">
    <source>
        <dbReference type="SAM" id="SignalP"/>
    </source>
</evidence>
<dbReference type="Gene3D" id="3.40.50.1980">
    <property type="entry name" value="Nitrogenase molybdenum iron protein domain"/>
    <property type="match status" value="2"/>
</dbReference>
<evidence type="ECO:0000313" key="4">
    <source>
        <dbReference type="Proteomes" id="UP000535937"/>
    </source>
</evidence>
<proteinExistence type="predicted"/>
<dbReference type="SUPFAM" id="SSF53807">
    <property type="entry name" value="Helical backbone' metal receptor"/>
    <property type="match status" value="1"/>
</dbReference>
<sequence length="269" mass="29825">MKKIFLLTLLLVTQQATAQNRIASLNLCLDQILLNWLPPQKIASVTWLSADDHYRKAPLPKHVYLNRGRAEELLRLDPDLILVGQFGAQRAAARLRNLGFNVVAIPDAYSLEQLLDQLSALEKTLGHNAPLEKQKRRLEKLLVQPVPRARASALILSANNITYGSGMLEHQLLERAGFANLAAKQGVEQLGRVSLEEVVAAQPDLLVLYGGEKDFAIAHLAARHPVLKNYIDSGRVYTLPAELGFCPALVAADVLQQLTEKRKSLVEQR</sequence>
<keyword evidence="4" id="KW-1185">Reference proteome</keyword>
<name>A0A7W4W8X4_9GAMM</name>
<dbReference type="PANTHER" id="PTHR30535">
    <property type="entry name" value="VITAMIN B12-BINDING PROTEIN"/>
    <property type="match status" value="1"/>
</dbReference>
<protein>
    <submittedName>
        <fullName evidence="3">Iron complex transport system substrate-binding protein</fullName>
    </submittedName>
</protein>
<dbReference type="PROSITE" id="PS50983">
    <property type="entry name" value="FE_B12_PBP"/>
    <property type="match status" value="1"/>
</dbReference>
<dbReference type="Proteomes" id="UP000535937">
    <property type="component" value="Unassembled WGS sequence"/>
</dbReference>
<dbReference type="GO" id="GO:0071281">
    <property type="term" value="P:cellular response to iron ion"/>
    <property type="evidence" value="ECO:0007669"/>
    <property type="project" value="TreeGrafter"/>
</dbReference>
<feature type="domain" description="Fe/B12 periplasmic-binding" evidence="2">
    <location>
        <begin position="21"/>
        <end position="269"/>
    </location>
</feature>
<feature type="signal peptide" evidence="1">
    <location>
        <begin position="1"/>
        <end position="18"/>
    </location>
</feature>
<evidence type="ECO:0000259" key="2">
    <source>
        <dbReference type="PROSITE" id="PS50983"/>
    </source>
</evidence>
<keyword evidence="1" id="KW-0732">Signal</keyword>
<dbReference type="AlphaFoldDB" id="A0A7W4W8X4"/>
<feature type="chain" id="PRO_5031113982" evidence="1">
    <location>
        <begin position="19"/>
        <end position="269"/>
    </location>
</feature>
<accession>A0A7W4W8X4</accession>
<dbReference type="InterPro" id="IPR002491">
    <property type="entry name" value="ABC_transptr_periplasmic_BD"/>
</dbReference>
<dbReference type="PANTHER" id="PTHR30535:SF34">
    <property type="entry name" value="MOLYBDATE-BINDING PROTEIN MOLA"/>
    <property type="match status" value="1"/>
</dbReference>
<organism evidence="3 4">
    <name type="scientific">Microbulbifer rhizosphaerae</name>
    <dbReference type="NCBI Taxonomy" id="1562603"/>
    <lineage>
        <taxon>Bacteria</taxon>
        <taxon>Pseudomonadati</taxon>
        <taxon>Pseudomonadota</taxon>
        <taxon>Gammaproteobacteria</taxon>
        <taxon>Cellvibrionales</taxon>
        <taxon>Microbulbiferaceae</taxon>
        <taxon>Microbulbifer</taxon>
    </lineage>
</organism>
<evidence type="ECO:0000313" key="3">
    <source>
        <dbReference type="EMBL" id="MBB3059870.1"/>
    </source>
</evidence>
<gene>
    <name evidence="3" type="ORF">FHS09_000678</name>
</gene>
<dbReference type="Pfam" id="PF01497">
    <property type="entry name" value="Peripla_BP_2"/>
    <property type="match status" value="1"/>
</dbReference>
<reference evidence="3 4" key="1">
    <citation type="submission" date="2020-08" db="EMBL/GenBank/DDBJ databases">
        <title>Genomic Encyclopedia of Type Strains, Phase III (KMG-III): the genomes of soil and plant-associated and newly described type strains.</title>
        <authorList>
            <person name="Whitman W."/>
        </authorList>
    </citation>
    <scope>NUCLEOTIDE SEQUENCE [LARGE SCALE GENOMIC DNA]</scope>
    <source>
        <strain evidence="3 4">CECT 8799</strain>
    </source>
</reference>
<comment type="caution">
    <text evidence="3">The sequence shown here is derived from an EMBL/GenBank/DDBJ whole genome shotgun (WGS) entry which is preliminary data.</text>
</comment>
<dbReference type="InterPro" id="IPR050902">
    <property type="entry name" value="ABC_Transporter_SBP"/>
</dbReference>